<dbReference type="Pfam" id="PF04828">
    <property type="entry name" value="GFA"/>
    <property type="match status" value="1"/>
</dbReference>
<keyword evidence="2" id="KW-0479">Metal-binding</keyword>
<comment type="similarity">
    <text evidence="1">Belongs to the Gfa family.</text>
</comment>
<dbReference type="SUPFAM" id="SSF51316">
    <property type="entry name" value="Mss4-like"/>
    <property type="match status" value="1"/>
</dbReference>
<evidence type="ECO:0000313" key="7">
    <source>
        <dbReference type="Proteomes" id="UP000440498"/>
    </source>
</evidence>
<dbReference type="InterPro" id="IPR011057">
    <property type="entry name" value="Mss4-like_sf"/>
</dbReference>
<keyword evidence="3" id="KW-0862">Zinc</keyword>
<dbReference type="GO" id="GO:0046872">
    <property type="term" value="F:metal ion binding"/>
    <property type="evidence" value="ECO:0007669"/>
    <property type="project" value="UniProtKB-KW"/>
</dbReference>
<dbReference type="AlphaFoldDB" id="A0A6A7N7K2"/>
<dbReference type="EMBL" id="WHUG01000010">
    <property type="protein sequence ID" value="MQA40961.1"/>
    <property type="molecule type" value="Genomic_DNA"/>
</dbReference>
<organism evidence="6 7">
    <name type="scientific">Rugamonas aquatica</name>
    <dbReference type="NCBI Taxonomy" id="2743357"/>
    <lineage>
        <taxon>Bacteria</taxon>
        <taxon>Pseudomonadati</taxon>
        <taxon>Pseudomonadota</taxon>
        <taxon>Betaproteobacteria</taxon>
        <taxon>Burkholderiales</taxon>
        <taxon>Oxalobacteraceae</taxon>
        <taxon>Telluria group</taxon>
        <taxon>Rugamonas</taxon>
    </lineage>
</organism>
<evidence type="ECO:0000256" key="1">
    <source>
        <dbReference type="ARBA" id="ARBA00005495"/>
    </source>
</evidence>
<dbReference type="PANTHER" id="PTHR33337">
    <property type="entry name" value="GFA DOMAIN-CONTAINING PROTEIN"/>
    <property type="match status" value="1"/>
</dbReference>
<keyword evidence="4" id="KW-0456">Lyase</keyword>
<comment type="caution">
    <text evidence="6">The sequence shown here is derived from an EMBL/GenBank/DDBJ whole genome shotgun (WGS) entry which is preliminary data.</text>
</comment>
<keyword evidence="7" id="KW-1185">Reference proteome</keyword>
<evidence type="ECO:0000256" key="4">
    <source>
        <dbReference type="ARBA" id="ARBA00023239"/>
    </source>
</evidence>
<dbReference type="RefSeq" id="WP_152840236.1">
    <property type="nucleotide sequence ID" value="NZ_WHUG01000010.1"/>
</dbReference>
<dbReference type="Proteomes" id="UP000440498">
    <property type="component" value="Unassembled WGS sequence"/>
</dbReference>
<proteinExistence type="inferred from homology"/>
<dbReference type="PANTHER" id="PTHR33337:SF40">
    <property type="entry name" value="CENP-V_GFA DOMAIN-CONTAINING PROTEIN-RELATED"/>
    <property type="match status" value="1"/>
</dbReference>
<evidence type="ECO:0000256" key="2">
    <source>
        <dbReference type="ARBA" id="ARBA00022723"/>
    </source>
</evidence>
<sequence>MNQTDVLRGSCLCGGIAYRVQGPASHASHCYCTMCQKQHGAASGTYANVARAGYVVERGAELVTEYASSEHGRRGFCKVCGSTLFWRSTEAPDRIAITLGTLEPEYDGPVQRELHTDTKPRWLPVR</sequence>
<dbReference type="PROSITE" id="PS51891">
    <property type="entry name" value="CENP_V_GFA"/>
    <property type="match status" value="1"/>
</dbReference>
<name>A0A6A7N7K2_9BURK</name>
<evidence type="ECO:0000259" key="5">
    <source>
        <dbReference type="PROSITE" id="PS51891"/>
    </source>
</evidence>
<gene>
    <name evidence="6" type="ORF">GEV02_22740</name>
</gene>
<protein>
    <submittedName>
        <fullName evidence="6">GFA family protein</fullName>
    </submittedName>
</protein>
<dbReference type="GO" id="GO:0016846">
    <property type="term" value="F:carbon-sulfur lyase activity"/>
    <property type="evidence" value="ECO:0007669"/>
    <property type="project" value="InterPro"/>
</dbReference>
<accession>A0A6A7N7K2</accession>
<reference evidence="6 7" key="1">
    <citation type="submission" date="2019-10" db="EMBL/GenBank/DDBJ databases">
        <title>Two novel species isolated from a subtropical stream in China.</title>
        <authorList>
            <person name="Lu H."/>
        </authorList>
    </citation>
    <scope>NUCLEOTIDE SEQUENCE [LARGE SCALE GENOMIC DNA]</scope>
    <source>
        <strain evidence="6 7">FT29W</strain>
    </source>
</reference>
<evidence type="ECO:0000313" key="6">
    <source>
        <dbReference type="EMBL" id="MQA40961.1"/>
    </source>
</evidence>
<dbReference type="Gene3D" id="3.90.1590.10">
    <property type="entry name" value="glutathione-dependent formaldehyde- activating enzyme (gfa)"/>
    <property type="match status" value="1"/>
</dbReference>
<dbReference type="InterPro" id="IPR006913">
    <property type="entry name" value="CENP-V/GFA"/>
</dbReference>
<evidence type="ECO:0000256" key="3">
    <source>
        <dbReference type="ARBA" id="ARBA00022833"/>
    </source>
</evidence>
<feature type="domain" description="CENP-V/GFA" evidence="5">
    <location>
        <begin position="7"/>
        <end position="107"/>
    </location>
</feature>